<dbReference type="EMBL" id="JBIPKE010000020">
    <property type="protein sequence ID" value="MFH6985486.1"/>
    <property type="molecule type" value="Genomic_DNA"/>
</dbReference>
<evidence type="ECO:0000256" key="1">
    <source>
        <dbReference type="ARBA" id="ARBA00000085"/>
    </source>
</evidence>
<evidence type="ECO:0000256" key="2">
    <source>
        <dbReference type="ARBA" id="ARBA00012438"/>
    </source>
</evidence>
<evidence type="ECO:0000256" key="9">
    <source>
        <dbReference type="SAM" id="Phobius"/>
    </source>
</evidence>
<dbReference type="InterPro" id="IPR018062">
    <property type="entry name" value="HTH_AraC-typ_CS"/>
</dbReference>
<evidence type="ECO:0000256" key="5">
    <source>
        <dbReference type="ARBA" id="ARBA00023125"/>
    </source>
</evidence>
<accession>A0ABW7NCZ3</accession>
<dbReference type="InterPro" id="IPR011006">
    <property type="entry name" value="CheY-like_superfamily"/>
</dbReference>
<feature type="domain" description="HTH araC/xylS-type" evidence="10">
    <location>
        <begin position="617"/>
        <end position="716"/>
    </location>
</feature>
<evidence type="ECO:0000259" key="12">
    <source>
        <dbReference type="PROSITE" id="PS50110"/>
    </source>
</evidence>
<keyword evidence="13" id="KW-0067">ATP-binding</keyword>
<dbReference type="PANTHER" id="PTHR43547">
    <property type="entry name" value="TWO-COMPONENT HISTIDINE KINASE"/>
    <property type="match status" value="1"/>
</dbReference>
<keyword evidence="9" id="KW-0472">Membrane</keyword>
<dbReference type="Proteomes" id="UP001610063">
    <property type="component" value="Unassembled WGS sequence"/>
</dbReference>
<proteinExistence type="predicted"/>
<comment type="caution">
    <text evidence="13">The sequence shown here is derived from an EMBL/GenBank/DDBJ whole genome shotgun (WGS) entry which is preliminary data.</text>
</comment>
<dbReference type="InterPro" id="IPR009057">
    <property type="entry name" value="Homeodomain-like_sf"/>
</dbReference>
<name>A0ABW7NCZ3_9BACT</name>
<dbReference type="Pfam" id="PF00512">
    <property type="entry name" value="HisKA"/>
    <property type="match status" value="1"/>
</dbReference>
<evidence type="ECO:0000256" key="7">
    <source>
        <dbReference type="PROSITE-ProRule" id="PRU00169"/>
    </source>
</evidence>
<dbReference type="Pfam" id="PF00072">
    <property type="entry name" value="Response_reg"/>
    <property type="match status" value="1"/>
</dbReference>
<dbReference type="Gene3D" id="1.10.10.60">
    <property type="entry name" value="Homeodomain-like"/>
    <property type="match status" value="1"/>
</dbReference>
<reference evidence="13 14" key="1">
    <citation type="journal article" date="2013" name="Int. J. Syst. Evol. Microbiol.">
        <title>Marinoscillum luteum sp. nov., isolated from marine sediment.</title>
        <authorList>
            <person name="Cha I.T."/>
            <person name="Park S.J."/>
            <person name="Kim S.J."/>
            <person name="Kim J.G."/>
            <person name="Jung M.Y."/>
            <person name="Shin K.S."/>
            <person name="Kwon K.K."/>
            <person name="Yang S.H."/>
            <person name="Seo Y.S."/>
            <person name="Rhee S.K."/>
        </authorList>
    </citation>
    <scope>NUCLEOTIDE SEQUENCE [LARGE SCALE GENOMIC DNA]</scope>
    <source>
        <strain evidence="13 14">KCTC 23939</strain>
    </source>
</reference>
<dbReference type="Gene3D" id="1.10.287.130">
    <property type="match status" value="1"/>
</dbReference>
<keyword evidence="8" id="KW-0175">Coiled coil</keyword>
<dbReference type="InterPro" id="IPR036097">
    <property type="entry name" value="HisK_dim/P_sf"/>
</dbReference>
<keyword evidence="14" id="KW-1185">Reference proteome</keyword>
<gene>
    <name evidence="13" type="ORF">ACHKAR_18690</name>
</gene>
<dbReference type="InterPro" id="IPR018060">
    <property type="entry name" value="HTH_AraC"/>
</dbReference>
<protein>
    <recommendedName>
        <fullName evidence="2">histidine kinase</fullName>
        <ecNumber evidence="2">2.7.13.3</ecNumber>
    </recommendedName>
</protein>
<dbReference type="SUPFAM" id="SSF52172">
    <property type="entry name" value="CheY-like"/>
    <property type="match status" value="1"/>
</dbReference>
<dbReference type="InterPro" id="IPR005467">
    <property type="entry name" value="His_kinase_dom"/>
</dbReference>
<keyword evidence="9" id="KW-1133">Transmembrane helix</keyword>
<evidence type="ECO:0000259" key="10">
    <source>
        <dbReference type="PROSITE" id="PS01124"/>
    </source>
</evidence>
<dbReference type="Pfam" id="PF02518">
    <property type="entry name" value="HATPase_c"/>
    <property type="match status" value="1"/>
</dbReference>
<evidence type="ECO:0000259" key="11">
    <source>
        <dbReference type="PROSITE" id="PS50109"/>
    </source>
</evidence>
<dbReference type="InterPro" id="IPR003594">
    <property type="entry name" value="HATPase_dom"/>
</dbReference>
<feature type="transmembrane region" description="Helical" evidence="9">
    <location>
        <begin position="155"/>
        <end position="176"/>
    </location>
</feature>
<dbReference type="SUPFAM" id="SSF55874">
    <property type="entry name" value="ATPase domain of HSP90 chaperone/DNA topoisomerase II/histidine kinase"/>
    <property type="match status" value="1"/>
</dbReference>
<keyword evidence="6" id="KW-0804">Transcription</keyword>
<keyword evidence="9" id="KW-0812">Transmembrane</keyword>
<dbReference type="InterPro" id="IPR036890">
    <property type="entry name" value="HATPase_C_sf"/>
</dbReference>
<keyword evidence="3 7" id="KW-0597">Phosphoprotein</keyword>
<dbReference type="PANTHER" id="PTHR43547:SF2">
    <property type="entry name" value="HYBRID SIGNAL TRANSDUCTION HISTIDINE KINASE C"/>
    <property type="match status" value="1"/>
</dbReference>
<organism evidence="13 14">
    <name type="scientific">Marinoscillum luteum</name>
    <dbReference type="NCBI Taxonomy" id="861051"/>
    <lineage>
        <taxon>Bacteria</taxon>
        <taxon>Pseudomonadati</taxon>
        <taxon>Bacteroidota</taxon>
        <taxon>Cytophagia</taxon>
        <taxon>Cytophagales</taxon>
        <taxon>Reichenbachiellaceae</taxon>
        <taxon>Marinoscillum</taxon>
    </lineage>
</organism>
<dbReference type="PROSITE" id="PS50110">
    <property type="entry name" value="RESPONSE_REGULATORY"/>
    <property type="match status" value="1"/>
</dbReference>
<dbReference type="InterPro" id="IPR004358">
    <property type="entry name" value="Sig_transdc_His_kin-like_C"/>
</dbReference>
<sequence length="720" mass="81226">MVNQLLKYFLPDRLDTSDWVVSSKAKYLIYGHMVTVLTGVLGMIVNIRPFDRQPFFIDLGLIALMIGNLFLLKWSFRLCRFNFHLITWSIIFVLATFINPLFSYEYYFLIWSVSAVMLFTSKLKIYFFFVAGLVSFHLPKLINQQVDAEFNYNPVFLFLMLLLIFQVFYATNQYYLSVINRKNQQLEHDKELITRQSEQIKEVNALQTRFFTNISHEIRTPLTLISGPVRQLIDFGNNLTDEQLKQLRLADQNGKRLMNLVEQILDISKLEAGVLPLHMAQADLSAFVRGIASSFEALSEVKKIDLIVETPEESTQVWFDKDSIEKILINLIGNAFKFSSDGGRIIVRLETNSHEQAVLTVADTGRGISEDQLAHIFERFYHTESDLQGSSGIGLSIVKALVDRLNGSIEVESTSGSGSTFKVTLPAGKHDFPEASIQEQTEVNHQTSPVALGTDDASSPIDLQPAEADRLLIIDDNEEIRAYLTDLLKGTYHILTAETGKQGIDVALQQLPDLILCDVMMPEKDGIEVTRILKTHELTSHIPIVLLTAKGDSSSKVKGLESTADDYVVKPFDRKELMARISTLLINRRKIQNKFSNTFITKADDLDVPSLDKQFLNKVLGLMEEHLADDTFTVEKLGELIGMSRSQLHRKLTAIIGQSPKKMIKTMRLQRALDLLKKQAGNVSEIAYMTGFSSPGYFASSFREEFGITPGEVGKKPINS</sequence>
<dbReference type="SMART" id="SM00448">
    <property type="entry name" value="REC"/>
    <property type="match status" value="1"/>
</dbReference>
<evidence type="ECO:0000256" key="8">
    <source>
        <dbReference type="SAM" id="Coils"/>
    </source>
</evidence>
<evidence type="ECO:0000256" key="4">
    <source>
        <dbReference type="ARBA" id="ARBA00023015"/>
    </source>
</evidence>
<keyword evidence="4" id="KW-0805">Transcription regulation</keyword>
<dbReference type="SUPFAM" id="SSF46689">
    <property type="entry name" value="Homeodomain-like"/>
    <property type="match status" value="1"/>
</dbReference>
<comment type="catalytic activity">
    <reaction evidence="1">
        <text>ATP + protein L-histidine = ADP + protein N-phospho-L-histidine.</text>
        <dbReference type="EC" id="2.7.13.3"/>
    </reaction>
</comment>
<dbReference type="PROSITE" id="PS01124">
    <property type="entry name" value="HTH_ARAC_FAMILY_2"/>
    <property type="match status" value="1"/>
</dbReference>
<dbReference type="EC" id="2.7.13.3" evidence="2"/>
<dbReference type="SUPFAM" id="SSF47384">
    <property type="entry name" value="Homodimeric domain of signal transducing histidine kinase"/>
    <property type="match status" value="1"/>
</dbReference>
<dbReference type="SMART" id="SM00342">
    <property type="entry name" value="HTH_ARAC"/>
    <property type="match status" value="1"/>
</dbReference>
<feature type="transmembrane region" description="Helical" evidence="9">
    <location>
        <begin position="53"/>
        <end position="71"/>
    </location>
</feature>
<evidence type="ECO:0000256" key="6">
    <source>
        <dbReference type="ARBA" id="ARBA00023163"/>
    </source>
</evidence>
<feature type="transmembrane region" description="Helical" evidence="9">
    <location>
        <begin position="27"/>
        <end position="47"/>
    </location>
</feature>
<feature type="coiled-coil region" evidence="8">
    <location>
        <begin position="176"/>
        <end position="203"/>
    </location>
</feature>
<feature type="domain" description="Response regulatory" evidence="12">
    <location>
        <begin position="470"/>
        <end position="585"/>
    </location>
</feature>
<evidence type="ECO:0000313" key="13">
    <source>
        <dbReference type="EMBL" id="MFH6985486.1"/>
    </source>
</evidence>
<feature type="domain" description="Histidine kinase" evidence="11">
    <location>
        <begin position="213"/>
        <end position="429"/>
    </location>
</feature>
<evidence type="ECO:0000313" key="14">
    <source>
        <dbReference type="Proteomes" id="UP001610063"/>
    </source>
</evidence>
<dbReference type="PROSITE" id="PS00041">
    <property type="entry name" value="HTH_ARAC_FAMILY_1"/>
    <property type="match status" value="1"/>
</dbReference>
<dbReference type="Gene3D" id="3.30.565.10">
    <property type="entry name" value="Histidine kinase-like ATPase, C-terminal domain"/>
    <property type="match status" value="1"/>
</dbReference>
<dbReference type="Pfam" id="PF12833">
    <property type="entry name" value="HTH_18"/>
    <property type="match status" value="1"/>
</dbReference>
<dbReference type="CDD" id="cd00075">
    <property type="entry name" value="HATPase"/>
    <property type="match status" value="1"/>
</dbReference>
<dbReference type="SMART" id="SM00388">
    <property type="entry name" value="HisKA"/>
    <property type="match status" value="1"/>
</dbReference>
<dbReference type="GO" id="GO:0005524">
    <property type="term" value="F:ATP binding"/>
    <property type="evidence" value="ECO:0007669"/>
    <property type="project" value="UniProtKB-KW"/>
</dbReference>
<keyword evidence="5" id="KW-0238">DNA-binding</keyword>
<dbReference type="InterPro" id="IPR003661">
    <property type="entry name" value="HisK_dim/P_dom"/>
</dbReference>
<feature type="modified residue" description="4-aspartylphosphate" evidence="7">
    <location>
        <position position="518"/>
    </location>
</feature>
<dbReference type="PROSITE" id="PS50109">
    <property type="entry name" value="HIS_KIN"/>
    <property type="match status" value="1"/>
</dbReference>
<keyword evidence="13" id="KW-0547">Nucleotide-binding</keyword>
<dbReference type="Gene3D" id="3.40.50.2300">
    <property type="match status" value="1"/>
</dbReference>
<dbReference type="PRINTS" id="PR00344">
    <property type="entry name" value="BCTRLSENSOR"/>
</dbReference>
<dbReference type="RefSeq" id="WP_395418933.1">
    <property type="nucleotide sequence ID" value="NZ_JBIPKE010000020.1"/>
</dbReference>
<evidence type="ECO:0000256" key="3">
    <source>
        <dbReference type="ARBA" id="ARBA00022553"/>
    </source>
</evidence>
<dbReference type="SMART" id="SM00387">
    <property type="entry name" value="HATPase_c"/>
    <property type="match status" value="1"/>
</dbReference>
<dbReference type="InterPro" id="IPR001789">
    <property type="entry name" value="Sig_transdc_resp-reg_receiver"/>
</dbReference>
<dbReference type="CDD" id="cd17574">
    <property type="entry name" value="REC_OmpR"/>
    <property type="match status" value="1"/>
</dbReference>
<feature type="transmembrane region" description="Helical" evidence="9">
    <location>
        <begin position="83"/>
        <end position="102"/>
    </location>
</feature>
<dbReference type="CDD" id="cd00082">
    <property type="entry name" value="HisKA"/>
    <property type="match status" value="1"/>
</dbReference>